<dbReference type="OrthoDB" id="6057322at2"/>
<feature type="transmembrane region" description="Helical" evidence="6">
    <location>
        <begin position="102"/>
        <end position="120"/>
    </location>
</feature>
<keyword evidence="3 6" id="KW-0812">Transmembrane</keyword>
<evidence type="ECO:0000256" key="6">
    <source>
        <dbReference type="SAM" id="Phobius"/>
    </source>
</evidence>
<evidence type="ECO:0000256" key="1">
    <source>
        <dbReference type="ARBA" id="ARBA00004141"/>
    </source>
</evidence>
<dbReference type="GO" id="GO:0022857">
    <property type="term" value="F:transmembrane transporter activity"/>
    <property type="evidence" value="ECO:0007669"/>
    <property type="project" value="InterPro"/>
</dbReference>
<feature type="transmembrane region" description="Helical" evidence="6">
    <location>
        <begin position="424"/>
        <end position="446"/>
    </location>
</feature>
<feature type="transmembrane region" description="Helical" evidence="6">
    <location>
        <begin position="357"/>
        <end position="379"/>
    </location>
</feature>
<dbReference type="RefSeq" id="WP_133701528.1">
    <property type="nucleotide sequence ID" value="NZ_SNXS01000003.1"/>
</dbReference>
<dbReference type="FunCoup" id="A0A4R6QN46">
    <property type="interactions" value="170"/>
</dbReference>
<feature type="transmembrane region" description="Helical" evidence="6">
    <location>
        <begin position="391"/>
        <end position="412"/>
    </location>
</feature>
<feature type="domain" description="Major facilitator superfamily (MFS) profile" evidence="7">
    <location>
        <begin position="36"/>
        <end position="447"/>
    </location>
</feature>
<feature type="transmembrane region" description="Helical" evidence="6">
    <location>
        <begin position="300"/>
        <end position="322"/>
    </location>
</feature>
<dbReference type="PANTHER" id="PTHR23505">
    <property type="entry name" value="SPINSTER"/>
    <property type="match status" value="1"/>
</dbReference>
<keyword evidence="9" id="KW-1185">Reference proteome</keyword>
<feature type="transmembrane region" description="Helical" evidence="6">
    <location>
        <begin position="204"/>
        <end position="223"/>
    </location>
</feature>
<feature type="transmembrane region" description="Helical" evidence="6">
    <location>
        <begin position="126"/>
        <end position="147"/>
    </location>
</feature>
<dbReference type="Pfam" id="PF07690">
    <property type="entry name" value="MFS_1"/>
    <property type="match status" value="1"/>
</dbReference>
<keyword evidence="5 6" id="KW-0472">Membrane</keyword>
<keyword evidence="2" id="KW-0813">Transport</keyword>
<comment type="caution">
    <text evidence="8">The sequence shown here is derived from an EMBL/GenBank/DDBJ whole genome shotgun (WGS) entry which is preliminary data.</text>
</comment>
<evidence type="ECO:0000256" key="5">
    <source>
        <dbReference type="ARBA" id="ARBA00023136"/>
    </source>
</evidence>
<dbReference type="InterPro" id="IPR020846">
    <property type="entry name" value="MFS_dom"/>
</dbReference>
<keyword evidence="4 6" id="KW-1133">Transmembrane helix</keyword>
<protein>
    <submittedName>
        <fullName evidence="8">Putative MFS family arabinose efflux permease</fullName>
    </submittedName>
</protein>
<dbReference type="Gene3D" id="1.20.1250.20">
    <property type="entry name" value="MFS general substrate transporter like domains"/>
    <property type="match status" value="1"/>
</dbReference>
<feature type="transmembrane region" description="Helical" evidence="6">
    <location>
        <begin position="33"/>
        <end position="54"/>
    </location>
</feature>
<evidence type="ECO:0000256" key="4">
    <source>
        <dbReference type="ARBA" id="ARBA00022989"/>
    </source>
</evidence>
<dbReference type="InterPro" id="IPR044770">
    <property type="entry name" value="MFS_spinster-like"/>
</dbReference>
<dbReference type="GO" id="GO:0016020">
    <property type="term" value="C:membrane"/>
    <property type="evidence" value="ECO:0007669"/>
    <property type="project" value="UniProtKB-SubCell"/>
</dbReference>
<gene>
    <name evidence="8" type="ORF">DES47_103769</name>
</gene>
<comment type="subcellular location">
    <subcellularLocation>
        <location evidence="1">Membrane</location>
        <topology evidence="1">Multi-pass membrane protein</topology>
    </subcellularLocation>
</comment>
<proteinExistence type="predicted"/>
<feature type="transmembrane region" description="Helical" evidence="6">
    <location>
        <begin position="74"/>
        <end position="95"/>
    </location>
</feature>
<evidence type="ECO:0000256" key="2">
    <source>
        <dbReference type="ARBA" id="ARBA00022448"/>
    </source>
</evidence>
<evidence type="ECO:0000259" key="7">
    <source>
        <dbReference type="PROSITE" id="PS50850"/>
    </source>
</evidence>
<evidence type="ECO:0000256" key="3">
    <source>
        <dbReference type="ARBA" id="ARBA00022692"/>
    </source>
</evidence>
<reference evidence="8 9" key="1">
    <citation type="submission" date="2019-03" db="EMBL/GenBank/DDBJ databases">
        <title>Genomic Encyclopedia of Type Strains, Phase IV (KMG-IV): sequencing the most valuable type-strain genomes for metagenomic binning, comparative biology and taxonomic classification.</title>
        <authorList>
            <person name="Goeker M."/>
        </authorList>
    </citation>
    <scope>NUCLEOTIDE SEQUENCE [LARGE SCALE GENOMIC DNA]</scope>
    <source>
        <strain evidence="8 9">DSM 16998</strain>
    </source>
</reference>
<dbReference type="EMBL" id="SNXS01000003">
    <property type="protein sequence ID" value="TDP71783.1"/>
    <property type="molecule type" value="Genomic_DNA"/>
</dbReference>
<dbReference type="SUPFAM" id="SSF103473">
    <property type="entry name" value="MFS general substrate transporter"/>
    <property type="match status" value="1"/>
</dbReference>
<feature type="transmembrane region" description="Helical" evidence="6">
    <location>
        <begin position="329"/>
        <end position="351"/>
    </location>
</feature>
<accession>A0A4R6QN46</accession>
<dbReference type="PANTHER" id="PTHR23505:SF79">
    <property type="entry name" value="PROTEIN SPINSTER"/>
    <property type="match status" value="1"/>
</dbReference>
<sequence>MTHPNFLSADPAAVAQALPGIAAAAPQRASVGAWYALGVLIIATVLGAIDKVMMTLLTEPVRHALSLSDTQLGLLQGVGLALFAGIATFPLGWLSDRYDRRVVLAACVIVWSVAAGSRGLAQDFSLLFIASIGVGAGEAGLTPITNSMIPDLFSRAQRVLANGIFALSSIFGAALGAMLGGAIASAMDGARPMLPASLQALEGWRLSFIAVAVCGVPVALLLLSIRLPARTAPAVRATDEASAHGLSFGDYLRQHWKVLAGLIVGSGVAGMGLNAVGSWIPILAAREFGATPAQVGKGLGLAFIVGTLAGAIVGLGVMRLFGKRMGSAAALRIIIGGYVATASLSVLLLFVRSANDVFALLALLVTPLISGAVVLPNVLQDVGPPHLRSRVIASLSIAALPFHVIGPLLIGLMSDALKSRPGGLAYAVVSITLVSAVIGVLILRSCEGSLVRLMRLQQEPQA</sequence>
<feature type="transmembrane region" description="Helical" evidence="6">
    <location>
        <begin position="159"/>
        <end position="184"/>
    </location>
</feature>
<evidence type="ECO:0000313" key="9">
    <source>
        <dbReference type="Proteomes" id="UP000295361"/>
    </source>
</evidence>
<dbReference type="Proteomes" id="UP000295361">
    <property type="component" value="Unassembled WGS sequence"/>
</dbReference>
<name>A0A4R6QN46_9BURK</name>
<evidence type="ECO:0000313" key="8">
    <source>
        <dbReference type="EMBL" id="TDP71783.1"/>
    </source>
</evidence>
<organism evidence="8 9">
    <name type="scientific">Roseateles toxinivorans</name>
    <dbReference type="NCBI Taxonomy" id="270368"/>
    <lineage>
        <taxon>Bacteria</taxon>
        <taxon>Pseudomonadati</taxon>
        <taxon>Pseudomonadota</taxon>
        <taxon>Betaproteobacteria</taxon>
        <taxon>Burkholderiales</taxon>
        <taxon>Sphaerotilaceae</taxon>
        <taxon>Roseateles</taxon>
    </lineage>
</organism>
<dbReference type="PROSITE" id="PS50850">
    <property type="entry name" value="MFS"/>
    <property type="match status" value="1"/>
</dbReference>
<dbReference type="InterPro" id="IPR036259">
    <property type="entry name" value="MFS_trans_sf"/>
</dbReference>
<feature type="transmembrane region" description="Helical" evidence="6">
    <location>
        <begin position="258"/>
        <end position="280"/>
    </location>
</feature>
<dbReference type="AlphaFoldDB" id="A0A4R6QN46"/>
<dbReference type="InterPro" id="IPR011701">
    <property type="entry name" value="MFS"/>
</dbReference>
<dbReference type="InParanoid" id="A0A4R6QN46"/>